<feature type="compositionally biased region" description="Acidic residues" evidence="1">
    <location>
        <begin position="19"/>
        <end position="31"/>
    </location>
</feature>
<sequence>MVGKAAKAKGEANALEPPPAEEAEAALEEDGGSGAKEGSSLLDHVRELYPLGSDAAKGGLSAADVLAALSARMRKHLV</sequence>
<dbReference type="EMBL" id="CAJHUC010001063">
    <property type="protein sequence ID" value="CAD7699581.1"/>
    <property type="molecule type" value="Genomic_DNA"/>
</dbReference>
<accession>A0A8S1J189</accession>
<keyword evidence="3" id="KW-1185">Reference proteome</keyword>
<comment type="caution">
    <text evidence="2">The sequence shown here is derived from an EMBL/GenBank/DDBJ whole genome shotgun (WGS) entry which is preliminary data.</text>
</comment>
<gene>
    <name evidence="2" type="ORF">OSTQU699_LOCUS4940</name>
</gene>
<reference evidence="2" key="1">
    <citation type="submission" date="2020-12" db="EMBL/GenBank/DDBJ databases">
        <authorList>
            <person name="Iha C."/>
        </authorList>
    </citation>
    <scope>NUCLEOTIDE SEQUENCE</scope>
</reference>
<name>A0A8S1J189_9CHLO</name>
<protein>
    <submittedName>
        <fullName evidence="2">Uncharacterized protein</fullName>
    </submittedName>
</protein>
<evidence type="ECO:0000256" key="1">
    <source>
        <dbReference type="SAM" id="MobiDB-lite"/>
    </source>
</evidence>
<evidence type="ECO:0000313" key="3">
    <source>
        <dbReference type="Proteomes" id="UP000708148"/>
    </source>
</evidence>
<dbReference type="AlphaFoldDB" id="A0A8S1J189"/>
<feature type="region of interest" description="Disordered" evidence="1">
    <location>
        <begin position="1"/>
        <end position="41"/>
    </location>
</feature>
<dbReference type="Proteomes" id="UP000708148">
    <property type="component" value="Unassembled WGS sequence"/>
</dbReference>
<evidence type="ECO:0000313" key="2">
    <source>
        <dbReference type="EMBL" id="CAD7699581.1"/>
    </source>
</evidence>
<proteinExistence type="predicted"/>
<organism evidence="2 3">
    <name type="scientific">Ostreobium quekettii</name>
    <dbReference type="NCBI Taxonomy" id="121088"/>
    <lineage>
        <taxon>Eukaryota</taxon>
        <taxon>Viridiplantae</taxon>
        <taxon>Chlorophyta</taxon>
        <taxon>core chlorophytes</taxon>
        <taxon>Ulvophyceae</taxon>
        <taxon>TCBD clade</taxon>
        <taxon>Bryopsidales</taxon>
        <taxon>Ostreobineae</taxon>
        <taxon>Ostreobiaceae</taxon>
        <taxon>Ostreobium</taxon>
    </lineage>
</organism>